<feature type="domain" description="Tyrosine specific protein phosphatases" evidence="2">
    <location>
        <begin position="118"/>
        <end position="165"/>
    </location>
</feature>
<proteinExistence type="inferred from homology"/>
<accession>A0ABV1VX89</accession>
<evidence type="ECO:0000313" key="4">
    <source>
        <dbReference type="Proteomes" id="UP001458415"/>
    </source>
</evidence>
<gene>
    <name evidence="3" type="ORF">ABT317_05815</name>
</gene>
<dbReference type="GO" id="GO:0004725">
    <property type="term" value="F:protein tyrosine phosphatase activity"/>
    <property type="evidence" value="ECO:0007669"/>
    <property type="project" value="UniProtKB-EC"/>
</dbReference>
<keyword evidence="3" id="KW-0378">Hydrolase</keyword>
<sequence>MTNMEITLSRRLPVEGTYNLRELGGLRAGERTVRWGKFYRSDALAGLTPTGKKSMDDLGIRLLIDLRTEEETTTEPTRLPAATIVHAPIFDSGMPTVMPEQPHTLDHVYDAMLDLHGARLTEAVRHIAHSGEERVLVHCTAGKDRTGLVVALALLAVGVHREDVVLDYSRTEQHLAGPWVEGMLAKMTAAGYPLDDDVLKLVSASPASLLERIVDRWENEWGSPLGFLQDHGFTTADHAALSAALLA</sequence>
<name>A0ABV1VX89_9ACTN</name>
<evidence type="ECO:0000313" key="3">
    <source>
        <dbReference type="EMBL" id="MER6976557.1"/>
    </source>
</evidence>
<evidence type="ECO:0000256" key="1">
    <source>
        <dbReference type="ARBA" id="ARBA00009580"/>
    </source>
</evidence>
<dbReference type="Gene3D" id="3.90.190.10">
    <property type="entry name" value="Protein tyrosine phosphatase superfamily"/>
    <property type="match status" value="1"/>
</dbReference>
<dbReference type="EMBL" id="JBEPCU010000051">
    <property type="protein sequence ID" value="MER6976557.1"/>
    <property type="molecule type" value="Genomic_DNA"/>
</dbReference>
<dbReference type="PROSITE" id="PS00383">
    <property type="entry name" value="TYR_PHOSPHATASE_1"/>
    <property type="match status" value="1"/>
</dbReference>
<dbReference type="PROSITE" id="PS50056">
    <property type="entry name" value="TYR_PHOSPHATASE_2"/>
    <property type="match status" value="1"/>
</dbReference>
<comment type="caution">
    <text evidence="3">The sequence shown here is derived from an EMBL/GenBank/DDBJ whole genome shotgun (WGS) entry which is preliminary data.</text>
</comment>
<comment type="similarity">
    <text evidence="1">Belongs to the protein-tyrosine phosphatase family.</text>
</comment>
<dbReference type="SUPFAM" id="SSF52799">
    <property type="entry name" value="(Phosphotyrosine protein) phosphatases II"/>
    <property type="match status" value="1"/>
</dbReference>
<dbReference type="InterPro" id="IPR016130">
    <property type="entry name" value="Tyr_Pase_AS"/>
</dbReference>
<dbReference type="InterPro" id="IPR026893">
    <property type="entry name" value="Tyr/Ser_Pase_IphP-type"/>
</dbReference>
<dbReference type="Proteomes" id="UP001458415">
    <property type="component" value="Unassembled WGS sequence"/>
</dbReference>
<dbReference type="InterPro" id="IPR000387">
    <property type="entry name" value="Tyr_Pase_dom"/>
</dbReference>
<evidence type="ECO:0000259" key="2">
    <source>
        <dbReference type="PROSITE" id="PS50056"/>
    </source>
</evidence>
<dbReference type="EC" id="3.1.3.48" evidence="3"/>
<dbReference type="PANTHER" id="PTHR31126">
    <property type="entry name" value="TYROSINE-PROTEIN PHOSPHATASE"/>
    <property type="match status" value="1"/>
</dbReference>
<dbReference type="RefSeq" id="WP_086725472.1">
    <property type="nucleotide sequence ID" value="NZ_MUBM01000093.1"/>
</dbReference>
<protein>
    <submittedName>
        <fullName evidence="3">Tyrosine-protein phosphatase</fullName>
        <ecNumber evidence="3">3.1.3.48</ecNumber>
    </submittedName>
</protein>
<reference evidence="3 4" key="1">
    <citation type="submission" date="2024-06" db="EMBL/GenBank/DDBJ databases">
        <title>The Natural Products Discovery Center: Release of the First 8490 Sequenced Strains for Exploring Actinobacteria Biosynthetic Diversity.</title>
        <authorList>
            <person name="Kalkreuter E."/>
            <person name="Kautsar S.A."/>
            <person name="Yang D."/>
            <person name="Bader C.D."/>
            <person name="Teijaro C.N."/>
            <person name="Fluegel L."/>
            <person name="Davis C.M."/>
            <person name="Simpson J.R."/>
            <person name="Lauterbach L."/>
            <person name="Steele A.D."/>
            <person name="Gui C."/>
            <person name="Meng S."/>
            <person name="Li G."/>
            <person name="Viehrig K."/>
            <person name="Ye F."/>
            <person name="Su P."/>
            <person name="Kiefer A.F."/>
            <person name="Nichols A."/>
            <person name="Cepeda A.J."/>
            <person name="Yan W."/>
            <person name="Fan B."/>
            <person name="Jiang Y."/>
            <person name="Adhikari A."/>
            <person name="Zheng C.-J."/>
            <person name="Schuster L."/>
            <person name="Cowan T.M."/>
            <person name="Smanski M.J."/>
            <person name="Chevrette M.G."/>
            <person name="De Carvalho L.P.S."/>
            <person name="Shen B."/>
        </authorList>
    </citation>
    <scope>NUCLEOTIDE SEQUENCE [LARGE SCALE GENOMIC DNA]</scope>
    <source>
        <strain evidence="3 4">NPDC000634</strain>
    </source>
</reference>
<dbReference type="PANTHER" id="PTHR31126:SF1">
    <property type="entry name" value="TYROSINE SPECIFIC PROTEIN PHOSPHATASES DOMAIN-CONTAINING PROTEIN"/>
    <property type="match status" value="1"/>
</dbReference>
<dbReference type="InterPro" id="IPR029021">
    <property type="entry name" value="Prot-tyrosine_phosphatase-like"/>
</dbReference>
<dbReference type="Pfam" id="PF13350">
    <property type="entry name" value="Y_phosphatase3"/>
    <property type="match status" value="1"/>
</dbReference>
<keyword evidence="4" id="KW-1185">Reference proteome</keyword>
<organism evidence="3 4">
    <name type="scientific">Streptomyces carpinensis</name>
    <dbReference type="NCBI Taxonomy" id="66369"/>
    <lineage>
        <taxon>Bacteria</taxon>
        <taxon>Bacillati</taxon>
        <taxon>Actinomycetota</taxon>
        <taxon>Actinomycetes</taxon>
        <taxon>Kitasatosporales</taxon>
        <taxon>Streptomycetaceae</taxon>
        <taxon>Streptomyces</taxon>
    </lineage>
</organism>